<evidence type="ECO:0000313" key="3">
    <source>
        <dbReference type="Proteomes" id="UP000589520"/>
    </source>
</evidence>
<dbReference type="RefSeq" id="WP_179492982.1">
    <property type="nucleotide sequence ID" value="NZ_JACCCW010000002.1"/>
</dbReference>
<keyword evidence="1" id="KW-0732">Signal</keyword>
<gene>
    <name evidence="2" type="ORF">HDF17_003454</name>
</gene>
<comment type="caution">
    <text evidence="2">The sequence shown here is derived from an EMBL/GenBank/DDBJ whole genome shotgun (WGS) entry which is preliminary data.</text>
</comment>
<dbReference type="Proteomes" id="UP000589520">
    <property type="component" value="Unassembled WGS sequence"/>
</dbReference>
<protein>
    <submittedName>
        <fullName evidence="2">Uncharacterized protein</fullName>
    </submittedName>
</protein>
<sequence>MPPTRLLVPTLIAAFATTLLFAQQPATPNPTPTLVEGEVQIDHSCRVLTPARPNAHDQRPHFRYNSIVCHIESDHTSDHWEQTPSTTPNGRPVRKIIVVSEREYLLQNVSATPVTFVVTQTLRKGWRIDSDPQPAEVTPTSAVFRVQAQPGQIVRLHVGARS</sequence>
<keyword evidence="3" id="KW-1185">Reference proteome</keyword>
<dbReference type="AlphaFoldDB" id="A0A7Y9PJY2"/>
<accession>A0A7Y9PJY2</accession>
<dbReference type="EMBL" id="JACCCW010000002">
    <property type="protein sequence ID" value="NYF81134.1"/>
    <property type="molecule type" value="Genomic_DNA"/>
</dbReference>
<feature type="signal peptide" evidence="1">
    <location>
        <begin position="1"/>
        <end position="22"/>
    </location>
</feature>
<reference evidence="2 3" key="1">
    <citation type="submission" date="2020-07" db="EMBL/GenBank/DDBJ databases">
        <title>Genomic Encyclopedia of Type Strains, Phase IV (KMG-V): Genome sequencing to study the core and pangenomes of soil and plant-associated prokaryotes.</title>
        <authorList>
            <person name="Whitman W."/>
        </authorList>
    </citation>
    <scope>NUCLEOTIDE SEQUENCE [LARGE SCALE GENOMIC DNA]</scope>
    <source>
        <strain evidence="2 3">X4EP2</strain>
    </source>
</reference>
<feature type="chain" id="PRO_5031503086" evidence="1">
    <location>
        <begin position="23"/>
        <end position="162"/>
    </location>
</feature>
<proteinExistence type="predicted"/>
<evidence type="ECO:0000313" key="2">
    <source>
        <dbReference type="EMBL" id="NYF81134.1"/>
    </source>
</evidence>
<organism evidence="2 3">
    <name type="scientific">Granulicella arctica</name>
    <dbReference type="NCBI Taxonomy" id="940613"/>
    <lineage>
        <taxon>Bacteria</taxon>
        <taxon>Pseudomonadati</taxon>
        <taxon>Acidobacteriota</taxon>
        <taxon>Terriglobia</taxon>
        <taxon>Terriglobales</taxon>
        <taxon>Acidobacteriaceae</taxon>
        <taxon>Granulicella</taxon>
    </lineage>
</organism>
<name>A0A7Y9PJY2_9BACT</name>
<evidence type="ECO:0000256" key="1">
    <source>
        <dbReference type="SAM" id="SignalP"/>
    </source>
</evidence>